<dbReference type="RefSeq" id="WP_183340676.1">
    <property type="nucleotide sequence ID" value="NZ_JACHNU010000001.1"/>
</dbReference>
<dbReference type="EMBL" id="JACHNU010000001">
    <property type="protein sequence ID" value="MBB4662018.1"/>
    <property type="molecule type" value="Genomic_DNA"/>
</dbReference>
<comment type="caution">
    <text evidence="2">The sequence shown here is derived from an EMBL/GenBank/DDBJ whole genome shotgun (WGS) entry which is preliminary data.</text>
</comment>
<sequence>MEKMVTEPVVMVTGGRGYVGGRVLDRLAARGIPVVSYDRDPWEGRDGVVAEHGELTDVPRLLDVIRAHGVGRIVHTAAISHPGVSLYMPLGTFEANVAGTVALLEAARIAQVPRVVNFSSSSVYGHVDGDVTEDLPLRPISPYGVTKVATDLLGPVYRDLYGVEVYSLRVTWVYGPGNRMQEYVRDMLRAALRGERYALPSGADHPLPLVHVEDVADATVLATLAAEARQPAYNVTGPELPTLGEVAEQVRALVPGARIEIGPGDLDLHRLGRFDMTGAARDFGYAPTRTLADGLPGYLDWLREHDC</sequence>
<feature type="domain" description="NAD-dependent epimerase/dehydratase" evidence="1">
    <location>
        <begin position="10"/>
        <end position="235"/>
    </location>
</feature>
<dbReference type="PROSITE" id="PS00061">
    <property type="entry name" value="ADH_SHORT"/>
    <property type="match status" value="1"/>
</dbReference>
<dbReference type="InterPro" id="IPR036291">
    <property type="entry name" value="NAD(P)-bd_dom_sf"/>
</dbReference>
<protein>
    <submittedName>
        <fullName evidence="2">Nucleoside-diphosphate-sugar epimerase</fullName>
    </submittedName>
</protein>
<keyword evidence="3" id="KW-1185">Reference proteome</keyword>
<dbReference type="Gene3D" id="3.40.50.720">
    <property type="entry name" value="NAD(P)-binding Rossmann-like Domain"/>
    <property type="match status" value="1"/>
</dbReference>
<gene>
    <name evidence="2" type="ORF">BDZ31_001591</name>
</gene>
<name>A0A840IDA1_9ACTN</name>
<evidence type="ECO:0000259" key="1">
    <source>
        <dbReference type="Pfam" id="PF01370"/>
    </source>
</evidence>
<evidence type="ECO:0000313" key="3">
    <source>
        <dbReference type="Proteomes" id="UP000585272"/>
    </source>
</evidence>
<dbReference type="CDD" id="cd08946">
    <property type="entry name" value="SDR_e"/>
    <property type="match status" value="1"/>
</dbReference>
<dbReference type="InterPro" id="IPR020904">
    <property type="entry name" value="Sc_DH/Rdtase_CS"/>
</dbReference>
<dbReference type="SUPFAM" id="SSF51735">
    <property type="entry name" value="NAD(P)-binding Rossmann-fold domains"/>
    <property type="match status" value="1"/>
</dbReference>
<dbReference type="Proteomes" id="UP000585272">
    <property type="component" value="Unassembled WGS sequence"/>
</dbReference>
<organism evidence="2 3">
    <name type="scientific">Conexibacter arvalis</name>
    <dbReference type="NCBI Taxonomy" id="912552"/>
    <lineage>
        <taxon>Bacteria</taxon>
        <taxon>Bacillati</taxon>
        <taxon>Actinomycetota</taxon>
        <taxon>Thermoleophilia</taxon>
        <taxon>Solirubrobacterales</taxon>
        <taxon>Conexibacteraceae</taxon>
        <taxon>Conexibacter</taxon>
    </lineage>
</organism>
<accession>A0A840IDA1</accession>
<proteinExistence type="predicted"/>
<dbReference type="InterPro" id="IPR050177">
    <property type="entry name" value="Lipid_A_modif_metabolic_enz"/>
</dbReference>
<dbReference type="PANTHER" id="PTHR43245">
    <property type="entry name" value="BIFUNCTIONAL POLYMYXIN RESISTANCE PROTEIN ARNA"/>
    <property type="match status" value="1"/>
</dbReference>
<dbReference type="Pfam" id="PF01370">
    <property type="entry name" value="Epimerase"/>
    <property type="match status" value="1"/>
</dbReference>
<evidence type="ECO:0000313" key="2">
    <source>
        <dbReference type="EMBL" id="MBB4662018.1"/>
    </source>
</evidence>
<dbReference type="AlphaFoldDB" id="A0A840IDA1"/>
<dbReference type="InterPro" id="IPR001509">
    <property type="entry name" value="Epimerase_deHydtase"/>
</dbReference>
<reference evidence="2 3" key="1">
    <citation type="submission" date="2020-08" db="EMBL/GenBank/DDBJ databases">
        <title>Genomic Encyclopedia of Archaeal and Bacterial Type Strains, Phase II (KMG-II): from individual species to whole genera.</title>
        <authorList>
            <person name="Goeker M."/>
        </authorList>
    </citation>
    <scope>NUCLEOTIDE SEQUENCE [LARGE SCALE GENOMIC DNA]</scope>
    <source>
        <strain evidence="2 3">DSM 23288</strain>
    </source>
</reference>